<dbReference type="NCBIfam" id="TIGR00628">
    <property type="entry name" value="ung"/>
    <property type="match status" value="1"/>
</dbReference>
<feature type="active site" description="Proton acceptor" evidence="9 11">
    <location>
        <position position="236"/>
    </location>
</feature>
<dbReference type="NCBIfam" id="NF003591">
    <property type="entry name" value="PRK05254.1-4"/>
    <property type="match status" value="1"/>
</dbReference>
<evidence type="ECO:0000256" key="11">
    <source>
        <dbReference type="PROSITE-ProRule" id="PRU10072"/>
    </source>
</evidence>
<feature type="region of interest" description="Disordered" evidence="12">
    <location>
        <begin position="275"/>
        <end position="295"/>
    </location>
</feature>
<proteinExistence type="inferred from homology"/>
<dbReference type="PANTHER" id="PTHR11264">
    <property type="entry name" value="URACIL-DNA GLYCOSYLASE"/>
    <property type="match status" value="1"/>
</dbReference>
<evidence type="ECO:0000256" key="5">
    <source>
        <dbReference type="ARBA" id="ARBA00018429"/>
    </source>
</evidence>
<evidence type="ECO:0000256" key="9">
    <source>
        <dbReference type="HAMAP-Rule" id="MF_00148"/>
    </source>
</evidence>
<dbReference type="SMART" id="SM00987">
    <property type="entry name" value="UreE_C"/>
    <property type="match status" value="1"/>
</dbReference>
<evidence type="ECO:0000256" key="8">
    <source>
        <dbReference type="ARBA" id="ARBA00023204"/>
    </source>
</evidence>
<accession>A0A225MDI5</accession>
<comment type="subcellular location">
    <subcellularLocation>
        <location evidence="9">Cytoplasm</location>
    </subcellularLocation>
</comment>
<evidence type="ECO:0000256" key="6">
    <source>
        <dbReference type="ARBA" id="ARBA00022763"/>
    </source>
</evidence>
<evidence type="ECO:0000256" key="3">
    <source>
        <dbReference type="ARBA" id="ARBA00008184"/>
    </source>
</evidence>
<dbReference type="InterPro" id="IPR018085">
    <property type="entry name" value="Ura-DNA_Glyclase_AS"/>
</dbReference>
<dbReference type="GO" id="GO:0004844">
    <property type="term" value="F:uracil DNA N-glycosylase activity"/>
    <property type="evidence" value="ECO:0007669"/>
    <property type="project" value="UniProtKB-UniRule"/>
</dbReference>
<keyword evidence="6 9" id="KW-0227">DNA damage</keyword>
<evidence type="ECO:0000313" key="15">
    <source>
        <dbReference type="Proteomes" id="UP000214603"/>
    </source>
</evidence>
<comment type="caution">
    <text evidence="14">The sequence shown here is derived from an EMBL/GenBank/DDBJ whole genome shotgun (WGS) entry which is preliminary data.</text>
</comment>
<dbReference type="NCBIfam" id="NF003589">
    <property type="entry name" value="PRK05254.1-2"/>
    <property type="match status" value="1"/>
</dbReference>
<evidence type="ECO:0000256" key="7">
    <source>
        <dbReference type="ARBA" id="ARBA00022801"/>
    </source>
</evidence>
<dbReference type="EMBL" id="NJIH01000007">
    <property type="protein sequence ID" value="OWT59248.1"/>
    <property type="molecule type" value="Genomic_DNA"/>
</dbReference>
<dbReference type="InterPro" id="IPR036265">
    <property type="entry name" value="HIT-like_sf"/>
</dbReference>
<evidence type="ECO:0000259" key="13">
    <source>
        <dbReference type="PROSITE" id="PS51084"/>
    </source>
</evidence>
<dbReference type="GO" id="GO:0005737">
    <property type="term" value="C:cytoplasm"/>
    <property type="evidence" value="ECO:0007669"/>
    <property type="project" value="UniProtKB-SubCell"/>
</dbReference>
<reference evidence="15" key="1">
    <citation type="submission" date="2017-06" db="EMBL/GenBank/DDBJ databases">
        <title>Herbaspirillum phytohormonus sp. nov., isolated from the root nodule of Robinia pseudoacacia in lead-zinc mine.</title>
        <authorList>
            <person name="Fan M."/>
            <person name="Lin Y."/>
        </authorList>
    </citation>
    <scope>NUCLEOTIDE SEQUENCE [LARGE SCALE GENOMIC DNA]</scope>
    <source>
        <strain evidence="15">SC-089</strain>
    </source>
</reference>
<dbReference type="CDD" id="cd10027">
    <property type="entry name" value="UDG-F1-like"/>
    <property type="match status" value="1"/>
</dbReference>
<feature type="domain" description="HIT" evidence="13">
    <location>
        <begin position="35"/>
        <end position="106"/>
    </location>
</feature>
<dbReference type="PROSITE" id="PS00130">
    <property type="entry name" value="U_DNA_GLYCOSYLASE"/>
    <property type="match status" value="1"/>
</dbReference>
<dbReference type="Gene3D" id="3.40.470.10">
    <property type="entry name" value="Uracil-DNA glycosylase-like domain"/>
    <property type="match status" value="1"/>
</dbReference>
<dbReference type="EC" id="3.2.2.27" evidence="4 9"/>
<gene>
    <name evidence="9" type="primary">ung</name>
    <name evidence="14" type="ORF">CEY11_13810</name>
</gene>
<dbReference type="Gene3D" id="3.30.428.10">
    <property type="entry name" value="HIT-like"/>
    <property type="match status" value="1"/>
</dbReference>
<dbReference type="InterPro" id="IPR036895">
    <property type="entry name" value="Uracil-DNA_glycosylase-like_sf"/>
</dbReference>
<dbReference type="PANTHER" id="PTHR11264:SF0">
    <property type="entry name" value="URACIL-DNA GLYCOSYLASE"/>
    <property type="match status" value="1"/>
</dbReference>
<dbReference type="SMART" id="SM00986">
    <property type="entry name" value="UDG"/>
    <property type="match status" value="1"/>
</dbReference>
<evidence type="ECO:0000256" key="2">
    <source>
        <dbReference type="ARBA" id="ARBA00002631"/>
    </source>
</evidence>
<dbReference type="NCBIfam" id="NF003588">
    <property type="entry name" value="PRK05254.1-1"/>
    <property type="match status" value="1"/>
</dbReference>
<dbReference type="SUPFAM" id="SSF52141">
    <property type="entry name" value="Uracil-DNA glycosylase-like"/>
    <property type="match status" value="1"/>
</dbReference>
<evidence type="ECO:0000256" key="4">
    <source>
        <dbReference type="ARBA" id="ARBA00012030"/>
    </source>
</evidence>
<dbReference type="AlphaFoldDB" id="A0A225MDI5"/>
<evidence type="ECO:0000256" key="12">
    <source>
        <dbReference type="SAM" id="MobiDB-lite"/>
    </source>
</evidence>
<feature type="short sequence motif" description="Histidine triad motif" evidence="10">
    <location>
        <begin position="91"/>
        <end position="95"/>
    </location>
</feature>
<evidence type="ECO:0000256" key="10">
    <source>
        <dbReference type="PROSITE-ProRule" id="PRU00464"/>
    </source>
</evidence>
<sequence>MTQHDDCPLCHPTGERVLWHNGRLRVIAVDDAGYPGYTRVIWNDHAAEMTDLTPQEREAFMAVVWQVEQAQRQCLQPDKINLAQFGNMVPHLHWHAIPRWREDSHFPQAIWAAPPERTPQQAQAWEARKAHLLQQLPDYYTRLAAALAPEPQADPMAPAPDEPNTLNGPLLTHLQNLDEVWKETLREPEPKNALRNLAAFLKTRLAEGAEIYPRYPFRALSYAAPDSVRVVILGQDPYHGPGQAQGLCFSVPDDFPAPPSLQNIFKELALEYPDPDGAAAGRPQRGAVRPPGNLGHDLTPWAEQGVLLLNTVLTVESGQPASHAKQGWEAVTDALIQRVARSPQPKVFMLWGSHAQAKRQLLPADGEHLVLLANHPSPLSALRPPRPFIGCNHFRLANEWLSAQGAQTIDWTGMGCDESAADGG</sequence>
<keyword evidence="9" id="KW-0963">Cytoplasm</keyword>
<name>A0A225MDI5_9BURK</name>
<dbReference type="InterPro" id="IPR005122">
    <property type="entry name" value="Uracil-DNA_glycosylase-like"/>
</dbReference>
<dbReference type="Proteomes" id="UP000214603">
    <property type="component" value="Unassembled WGS sequence"/>
</dbReference>
<organism evidence="14 15">
    <name type="scientific">Candidimonas nitroreducens</name>
    <dbReference type="NCBI Taxonomy" id="683354"/>
    <lineage>
        <taxon>Bacteria</taxon>
        <taxon>Pseudomonadati</taxon>
        <taxon>Pseudomonadota</taxon>
        <taxon>Betaproteobacteria</taxon>
        <taxon>Burkholderiales</taxon>
        <taxon>Alcaligenaceae</taxon>
        <taxon>Candidimonas</taxon>
    </lineage>
</organism>
<comment type="function">
    <text evidence="2 9">Excises uracil residues from the DNA which can arise as a result of misincorporation of dUMP residues by DNA polymerase or due to deamination of cytosine.</text>
</comment>
<dbReference type="GO" id="GO:0097510">
    <property type="term" value="P:base-excision repair, AP site formation via deaminated base removal"/>
    <property type="evidence" value="ECO:0007669"/>
    <property type="project" value="TreeGrafter"/>
</dbReference>
<protein>
    <recommendedName>
        <fullName evidence="5 9">Uracil-DNA glycosylase</fullName>
        <shortName evidence="9">UDG</shortName>
        <ecNumber evidence="4 9">3.2.2.27</ecNumber>
    </recommendedName>
</protein>
<comment type="similarity">
    <text evidence="3 9">Belongs to the uracil-DNA glycosylase (UDG) superfamily. UNG family.</text>
</comment>
<dbReference type="Pfam" id="PF03167">
    <property type="entry name" value="UDG"/>
    <property type="match status" value="1"/>
</dbReference>
<dbReference type="OrthoDB" id="9804372at2"/>
<dbReference type="PROSITE" id="PS51084">
    <property type="entry name" value="HIT_2"/>
    <property type="match status" value="1"/>
</dbReference>
<dbReference type="Pfam" id="PF01230">
    <property type="entry name" value="HIT"/>
    <property type="match status" value="1"/>
</dbReference>
<keyword evidence="7 9" id="KW-0378">Hydrolase</keyword>
<dbReference type="InterPro" id="IPR002043">
    <property type="entry name" value="UDG_fam1"/>
</dbReference>
<dbReference type="InterPro" id="IPR011146">
    <property type="entry name" value="HIT-like"/>
</dbReference>
<evidence type="ECO:0000313" key="14">
    <source>
        <dbReference type="EMBL" id="OWT59248.1"/>
    </source>
</evidence>
<keyword evidence="8 9" id="KW-0234">DNA repair</keyword>
<comment type="catalytic activity">
    <reaction evidence="1 9">
        <text>Hydrolyzes single-stranded DNA or mismatched double-stranded DNA and polynucleotides, releasing free uracil.</text>
        <dbReference type="EC" id="3.2.2.27"/>
    </reaction>
</comment>
<dbReference type="NCBIfam" id="NF003592">
    <property type="entry name" value="PRK05254.1-5"/>
    <property type="match status" value="1"/>
</dbReference>
<dbReference type="HAMAP" id="MF_00148">
    <property type="entry name" value="UDG"/>
    <property type="match status" value="1"/>
</dbReference>
<keyword evidence="15" id="KW-1185">Reference proteome</keyword>
<evidence type="ECO:0000256" key="1">
    <source>
        <dbReference type="ARBA" id="ARBA00001400"/>
    </source>
</evidence>
<dbReference type="SUPFAM" id="SSF54197">
    <property type="entry name" value="HIT-like"/>
    <property type="match status" value="1"/>
</dbReference>